<feature type="compositionally biased region" description="Low complexity" evidence="1">
    <location>
        <begin position="54"/>
        <end position="69"/>
    </location>
</feature>
<proteinExistence type="predicted"/>
<dbReference type="Pfam" id="PF03399">
    <property type="entry name" value="SAC3_GANP"/>
    <property type="match status" value="1"/>
</dbReference>
<feature type="domain" description="SAC3/GANP/THP3 conserved" evidence="2">
    <location>
        <begin position="163"/>
        <end position="485"/>
    </location>
</feature>
<feature type="region of interest" description="Disordered" evidence="1">
    <location>
        <begin position="807"/>
        <end position="938"/>
    </location>
</feature>
<keyword evidence="4" id="KW-1185">Reference proteome</keyword>
<feature type="compositionally biased region" description="Basic and acidic residues" evidence="1">
    <location>
        <begin position="1121"/>
        <end position="1133"/>
    </location>
</feature>
<comment type="caution">
    <text evidence="3">The sequence shown here is derived from an EMBL/GenBank/DDBJ whole genome shotgun (WGS) entry which is preliminary data.</text>
</comment>
<protein>
    <recommendedName>
        <fullName evidence="2">SAC3/GANP/THP3 conserved domain-containing protein</fullName>
    </recommendedName>
</protein>
<dbReference type="PANTHER" id="PTHR12436">
    <property type="entry name" value="80 KDA MCM3-ASSOCIATED PROTEIN"/>
    <property type="match status" value="1"/>
</dbReference>
<dbReference type="GO" id="GO:0006406">
    <property type="term" value="P:mRNA export from nucleus"/>
    <property type="evidence" value="ECO:0007669"/>
    <property type="project" value="TreeGrafter"/>
</dbReference>
<feature type="compositionally biased region" description="Basic and acidic residues" evidence="1">
    <location>
        <begin position="1078"/>
        <end position="1091"/>
    </location>
</feature>
<feature type="compositionally biased region" description="Polar residues" evidence="1">
    <location>
        <begin position="829"/>
        <end position="918"/>
    </location>
</feature>
<gene>
    <name evidence="3" type="ORF">GJ744_001679</name>
</gene>
<accession>A0A8H7A951</accession>
<feature type="compositionally biased region" description="Basic and acidic residues" evidence="1">
    <location>
        <begin position="1212"/>
        <end position="1225"/>
    </location>
</feature>
<dbReference type="Gene3D" id="1.25.40.990">
    <property type="match status" value="1"/>
</dbReference>
<feature type="region of interest" description="Disordered" evidence="1">
    <location>
        <begin position="600"/>
        <end position="668"/>
    </location>
</feature>
<evidence type="ECO:0000259" key="2">
    <source>
        <dbReference type="Pfam" id="PF03399"/>
    </source>
</evidence>
<feature type="region of interest" description="Disordered" evidence="1">
    <location>
        <begin position="1"/>
        <end position="113"/>
    </location>
</feature>
<dbReference type="InterPro" id="IPR005062">
    <property type="entry name" value="SAC3/GANP/THP3_conserved"/>
</dbReference>
<organism evidence="3 4">
    <name type="scientific">Endocarpon pusillum</name>
    <dbReference type="NCBI Taxonomy" id="364733"/>
    <lineage>
        <taxon>Eukaryota</taxon>
        <taxon>Fungi</taxon>
        <taxon>Dikarya</taxon>
        <taxon>Ascomycota</taxon>
        <taxon>Pezizomycotina</taxon>
        <taxon>Eurotiomycetes</taxon>
        <taxon>Chaetothyriomycetidae</taxon>
        <taxon>Verrucariales</taxon>
        <taxon>Verrucariaceae</taxon>
        <taxon>Endocarpon</taxon>
    </lineage>
</organism>
<evidence type="ECO:0000313" key="4">
    <source>
        <dbReference type="Proteomes" id="UP000606974"/>
    </source>
</evidence>
<feature type="compositionally biased region" description="Acidic residues" evidence="1">
    <location>
        <begin position="1503"/>
        <end position="1524"/>
    </location>
</feature>
<feature type="region of interest" description="Disordered" evidence="1">
    <location>
        <begin position="1498"/>
        <end position="1645"/>
    </location>
</feature>
<dbReference type="InterPro" id="IPR045107">
    <property type="entry name" value="SAC3/GANP/THP3"/>
</dbReference>
<dbReference type="EMBL" id="JAACFV010000126">
    <property type="protein sequence ID" value="KAF7504813.1"/>
    <property type="molecule type" value="Genomic_DNA"/>
</dbReference>
<feature type="compositionally biased region" description="Polar residues" evidence="1">
    <location>
        <begin position="1608"/>
        <end position="1634"/>
    </location>
</feature>
<feature type="compositionally biased region" description="Polar residues" evidence="1">
    <location>
        <begin position="1326"/>
        <end position="1335"/>
    </location>
</feature>
<evidence type="ECO:0000256" key="1">
    <source>
        <dbReference type="SAM" id="MobiDB-lite"/>
    </source>
</evidence>
<name>A0A8H7A951_9EURO</name>
<reference evidence="3" key="1">
    <citation type="submission" date="2020-02" db="EMBL/GenBank/DDBJ databases">
        <authorList>
            <person name="Palmer J.M."/>
        </authorList>
    </citation>
    <scope>NUCLEOTIDE SEQUENCE</scope>
    <source>
        <strain evidence="3">EPUS1.4</strain>
        <tissue evidence="3">Thallus</tissue>
    </source>
</reference>
<feature type="compositionally biased region" description="Polar residues" evidence="1">
    <location>
        <begin position="600"/>
        <end position="609"/>
    </location>
</feature>
<dbReference type="PANTHER" id="PTHR12436:SF3">
    <property type="entry name" value="GERMINAL-CENTER ASSOCIATED NUCLEAR PROTEIN"/>
    <property type="match status" value="1"/>
</dbReference>
<sequence>MSAPPRRPRGGGQSRGRGVTPTAQGGRGRGGMQSVKVGRGRGDANVSTNSKAETLLQGLQSGSLNQGTGALRRGSGRIPSHRQRELNSGHDGRSTQPPFTSSKPPPPSSQRDYMNHMTTKFQHLKTKREIERAKAIKDGFLADPEKKTSLDKAITPVGTCTEMCPEFERVERIVQNMVDKVEKVANEETGRDMPSEERMIKRFRRSAAGYDEQLPSDIRTPETLRVTLNYLLDNVVGGGERLATVHKFVWDRTRGIRNDFSIQQVTKEEDVRTAIDCFERIARFHILSLHQLSNPENLVGEHFDAHQEREQLNNTLLSLMYYYDDYRDRQDFANEAEFRAYCVIFELQSQQPDLEDRMQSWPQELLRHPRICTAFKLYSAAGNTLYDQGPLKPPAAFDIAQGNAVGFWNLLKSKAVTYLMACVAEIYFGQVRLMALQGLWKSIKRAPTSMQAKLQDWTLEELTKLMGFDDEEQSLEFCREYNLGFRYNDAGEQYLDFTSQPEMILDKSSTPNKQVFSFGIVEEKRYHRTLVAVINGINVAQAIREGLVVHPEEAEDEEAEEDPEVNDEDALFVRQTNEQEAKPNQDHRFLKLNQQAPAFTPRTSISQALSPPKTSSTPSISNGWDSQPATAPSSLSASANDPQRTGILENSPSLENPFKPQPTTSQLTPSNFIFSRAAITTSSSFGMPSFPANAPSPPAFSMAPSAVNSAWPSAVVNGIMNTNQPGNTPELVPAQAFDTQPLKDPPPIPLTEKTNIASPKADDRVSSFTKPPASPRPGYRSLPPITNAERTTPLFPELAQINTQAAMEIPTSESGRAVKFRPGSPPTPNSTTDLLPASNTQAPISFPRSANPSKSNSTTQDYSTFKTPQSSPFTSNVQTTKQPATSKPSNVPPITTNKSTIPSTFTPNASPSFTSPANTKPKHKSPLGSQPPIFATDSSAKRPAIQQPIANVDNAAENLATIGFLEPHGILQQYVEHTVTALVEEALHQFEREKPLRAAQSARQQLLSRKYFMRWKSICWRRILNRNATSRRSHLAKSIRRESQRKARGDAELEAILQAQRQKEVVQAEQQLRSQAGRVKDPVSEMRDGQRDPSLAGLKRKILHGDDLNPVTNGNNPRKVARGDTAKRSKGMERVSAPLRASLSSKAGTSPSPPHLNTAALPGRSLLLDRSNRTILCRSTGGHKVDSTHTDYFRLKALGVDPDTPIFPDTKSSLERRRRSQEELSHPTPRKRASTLSSVRVRTSGRDDSTSAINIQAPINITTPKTSLPVSKQIALEATSRLIDNDDDFLRQVREVRAAMSEDTEWFRTQAAQIEQEVEQEELRRSASQRSSTHSDGAAASGPHRGLSRVNGYDYAPCIPQSDTQLLLSRTEQRIRATGAHGLATKPVSDYLPVAMSKSTRAALTNGKVPGQAKKRKGKIKHSEKGSKYIYESDNHVEEDELGTERDVLARKRVRQNHQKRLARASSDAFEASKGRVIIDAENGDGAAAIANADADQHKALGFDEDSYDEEDEEKGLGEEELVEKEEVVIGVVEDEEGCSQPTKNGIDEGDEGEDEAEEYGEEDDGSVVSENLSEAGESTTSSNLNSSPGEQPGRKANPFHMRLRSATPESYTNPDQVFTPGGTQTSRATSGTGVSADDALVLSD</sequence>
<dbReference type="GO" id="GO:0005737">
    <property type="term" value="C:cytoplasm"/>
    <property type="evidence" value="ECO:0007669"/>
    <property type="project" value="TreeGrafter"/>
</dbReference>
<dbReference type="OrthoDB" id="264795at2759"/>
<feature type="compositionally biased region" description="Polar residues" evidence="1">
    <location>
        <begin position="1569"/>
        <end position="1590"/>
    </location>
</feature>
<feature type="compositionally biased region" description="Acidic residues" evidence="1">
    <location>
        <begin position="1548"/>
        <end position="1566"/>
    </location>
</feature>
<feature type="compositionally biased region" description="Low complexity" evidence="1">
    <location>
        <begin position="610"/>
        <end position="639"/>
    </location>
</feature>
<dbReference type="Proteomes" id="UP000606974">
    <property type="component" value="Unassembled WGS sequence"/>
</dbReference>
<feature type="compositionally biased region" description="Basic and acidic residues" evidence="1">
    <location>
        <begin position="82"/>
        <end position="93"/>
    </location>
</feature>
<feature type="region of interest" description="Disordered" evidence="1">
    <location>
        <begin position="748"/>
        <end position="788"/>
    </location>
</feature>
<feature type="region of interest" description="Disordered" evidence="1">
    <location>
        <begin position="1073"/>
        <end position="1164"/>
    </location>
</feature>
<feature type="compositionally biased region" description="Polar residues" evidence="1">
    <location>
        <begin position="640"/>
        <end position="654"/>
    </location>
</feature>
<evidence type="ECO:0000313" key="3">
    <source>
        <dbReference type="EMBL" id="KAF7504813.1"/>
    </source>
</evidence>
<feature type="region of interest" description="Disordered" evidence="1">
    <location>
        <begin position="1317"/>
        <end position="1346"/>
    </location>
</feature>
<dbReference type="GO" id="GO:0070390">
    <property type="term" value="C:transcription export complex 2"/>
    <property type="evidence" value="ECO:0007669"/>
    <property type="project" value="TreeGrafter"/>
</dbReference>
<feature type="region of interest" description="Disordered" evidence="1">
    <location>
        <begin position="1204"/>
        <end position="1247"/>
    </location>
</feature>